<dbReference type="InterPro" id="IPR036770">
    <property type="entry name" value="Ankyrin_rpt-contain_sf"/>
</dbReference>
<feature type="compositionally biased region" description="Basic and acidic residues" evidence="4">
    <location>
        <begin position="1064"/>
        <end position="1092"/>
    </location>
</feature>
<keyword evidence="5" id="KW-0812">Transmembrane</keyword>
<feature type="transmembrane region" description="Helical" evidence="5">
    <location>
        <begin position="236"/>
        <end position="255"/>
    </location>
</feature>
<dbReference type="PROSITE" id="PS50297">
    <property type="entry name" value="ANK_REP_REGION"/>
    <property type="match status" value="3"/>
</dbReference>
<dbReference type="EMBL" id="JBBWRZ010000001">
    <property type="protein sequence ID" value="KAK8246890.1"/>
    <property type="molecule type" value="Genomic_DNA"/>
</dbReference>
<dbReference type="Gene3D" id="1.25.40.20">
    <property type="entry name" value="Ankyrin repeat-containing domain"/>
    <property type="match status" value="1"/>
</dbReference>
<evidence type="ECO:0000256" key="1">
    <source>
        <dbReference type="ARBA" id="ARBA00022737"/>
    </source>
</evidence>
<dbReference type="SMART" id="SM00248">
    <property type="entry name" value="ANK"/>
    <property type="match status" value="6"/>
</dbReference>
<evidence type="ECO:0000256" key="5">
    <source>
        <dbReference type="SAM" id="Phobius"/>
    </source>
</evidence>
<comment type="caution">
    <text evidence="6">The sequence shown here is derived from an EMBL/GenBank/DDBJ whole genome shotgun (WGS) entry which is preliminary data.</text>
</comment>
<accession>A0ABR1Z3A8</accession>
<dbReference type="InterPro" id="IPR050745">
    <property type="entry name" value="Multifunctional_regulatory"/>
</dbReference>
<keyword evidence="7" id="KW-1185">Reference proteome</keyword>
<evidence type="ECO:0008006" key="8">
    <source>
        <dbReference type="Google" id="ProtNLM"/>
    </source>
</evidence>
<dbReference type="InterPro" id="IPR002110">
    <property type="entry name" value="Ankyrin_rpt"/>
</dbReference>
<feature type="region of interest" description="Disordered" evidence="4">
    <location>
        <begin position="1050"/>
        <end position="1092"/>
    </location>
</feature>
<dbReference type="Proteomes" id="UP001492380">
    <property type="component" value="Unassembled WGS sequence"/>
</dbReference>
<evidence type="ECO:0000256" key="4">
    <source>
        <dbReference type="SAM" id="MobiDB-lite"/>
    </source>
</evidence>
<keyword evidence="5" id="KW-1133">Transmembrane helix</keyword>
<name>A0ABR1Z3A8_9PEZI</name>
<keyword evidence="5" id="KW-0472">Membrane</keyword>
<feature type="transmembrane region" description="Helical" evidence="5">
    <location>
        <begin position="195"/>
        <end position="216"/>
    </location>
</feature>
<proteinExistence type="predicted"/>
<dbReference type="PROSITE" id="PS50088">
    <property type="entry name" value="ANK_REPEAT"/>
    <property type="match status" value="4"/>
</dbReference>
<protein>
    <recommendedName>
        <fullName evidence="8">Ankyrin repeat protein</fullName>
    </recommendedName>
</protein>
<gene>
    <name evidence="6" type="ORF">HDK90DRAFT_461685</name>
</gene>
<keyword evidence="1" id="KW-0677">Repeat</keyword>
<reference evidence="6 7" key="1">
    <citation type="submission" date="2024-04" db="EMBL/GenBank/DDBJ databases">
        <title>Phyllosticta paracitricarpa is synonymous to the EU quarantine fungus P. citricarpa based on phylogenomic analyses.</title>
        <authorList>
            <consortium name="Lawrence Berkeley National Laboratory"/>
            <person name="Van Ingen-Buijs V.A."/>
            <person name="Van Westerhoven A.C."/>
            <person name="Haridas S."/>
            <person name="Skiadas P."/>
            <person name="Martin F."/>
            <person name="Groenewald J.Z."/>
            <person name="Crous P.W."/>
            <person name="Seidl M.F."/>
        </authorList>
    </citation>
    <scope>NUCLEOTIDE SEQUENCE [LARGE SCALE GENOMIC DNA]</scope>
    <source>
        <strain evidence="6 7">CBS 123374</strain>
    </source>
</reference>
<feature type="repeat" description="ANK" evidence="3">
    <location>
        <begin position="952"/>
        <end position="984"/>
    </location>
</feature>
<feature type="repeat" description="ANK" evidence="3">
    <location>
        <begin position="837"/>
        <end position="869"/>
    </location>
</feature>
<feature type="region of interest" description="Disordered" evidence="4">
    <location>
        <begin position="153"/>
        <end position="174"/>
    </location>
</feature>
<feature type="compositionally biased region" description="Basic and acidic residues" evidence="4">
    <location>
        <begin position="153"/>
        <end position="163"/>
    </location>
</feature>
<evidence type="ECO:0000313" key="7">
    <source>
        <dbReference type="Proteomes" id="UP001492380"/>
    </source>
</evidence>
<dbReference type="PANTHER" id="PTHR24189:SF50">
    <property type="entry name" value="ANKYRIN REPEAT AND SOCS BOX PROTEIN 2"/>
    <property type="match status" value="1"/>
</dbReference>
<dbReference type="Pfam" id="PF12796">
    <property type="entry name" value="Ank_2"/>
    <property type="match status" value="1"/>
</dbReference>
<organism evidence="6 7">
    <name type="scientific">Phyllosticta capitalensis</name>
    <dbReference type="NCBI Taxonomy" id="121624"/>
    <lineage>
        <taxon>Eukaryota</taxon>
        <taxon>Fungi</taxon>
        <taxon>Dikarya</taxon>
        <taxon>Ascomycota</taxon>
        <taxon>Pezizomycotina</taxon>
        <taxon>Dothideomycetes</taxon>
        <taxon>Dothideomycetes incertae sedis</taxon>
        <taxon>Botryosphaeriales</taxon>
        <taxon>Phyllostictaceae</taxon>
        <taxon>Phyllosticta</taxon>
    </lineage>
</organism>
<feature type="transmembrane region" description="Helical" evidence="5">
    <location>
        <begin position="40"/>
        <end position="62"/>
    </location>
</feature>
<keyword evidence="2 3" id="KW-0040">ANK repeat</keyword>
<evidence type="ECO:0000313" key="6">
    <source>
        <dbReference type="EMBL" id="KAK8246890.1"/>
    </source>
</evidence>
<dbReference type="Pfam" id="PF00023">
    <property type="entry name" value="Ank"/>
    <property type="match status" value="2"/>
</dbReference>
<feature type="repeat" description="ANK" evidence="3">
    <location>
        <begin position="919"/>
        <end position="951"/>
    </location>
</feature>
<feature type="repeat" description="ANK" evidence="3">
    <location>
        <begin position="988"/>
        <end position="1024"/>
    </location>
</feature>
<sequence>MTWWDDFANNLATDLGPLISLFGEEPTRQYLSETTLFEDAIIFAMAPIGILTALVSVIRVCGSPSLRAFIGRAQEGEGNAEVELQSSTSRNVGELYNNGGVARVFGAPKLLEIMFDPEASTEEFYQNDPKKVTAGIHWPRDFFNNLNKRSEWGENPPFKREDVENSSGDSNDDEDFALKPNLSLNVGIQQRDRPWFIAAAILGIALQSGVLIWAGFSRYTFHLVQANSSADYAVPMTVTGTILVSCGVGLSALLIDKSTEERWFQRDKNLTKFQTQIYWIQPGNQTIGDQAFDSFAYTEKTRLSKYVTSWKKTRQDETRKRRMESLVWIAVGSTMFGFILQFLGLRACHSSVSVAQLGTMLIMSIVRAGLRTRRLKESQNLMGCNPDQFAGHELDWLALRLGDNGESQRKWQIAYVGTDYSKTSTPRYHRNSVALCIEEEHQLVGFRQTKTAHEDGLQYQPEGWAKEFRSTRVDIPPRNPIRTFFYRCRLAHMTEKWTDTLVPLRKTVRALAAAINLTADYIFATLPENDAWAEKWTKSHTILWPIKCRFPPQSKCDESTTEAFIALKRLVNKDENILSNWAVDMHELEAALGLQIWALNEQEEEQHPRGNSGMRILWQLPRKSDLDILSLEYDMWRESRQPTVKEHDAFPPWSNEKSSSEFGARQNRVRSGWQNISDKPHNGTKIKVLALPTRLPLTKLYAQEIYSLFFSAIIRTTTEITPFNVPTRRKLEHGMVSRVQQIFSETKLGSPEDALTCIIPVLKLQKKTETVLHIAARGKEEEMKILEDLLYIQADSSAKPSSGESKRQPESLRKRQLDLLTQVLPVKKPDINSKGVDGFTPLLYAIDGGQPKIVQLLLINGAKSDMPADCGTTPLSWAISILSDQEATNDDNKTQENENIDIINRLLGQNADPNVKNKRGYTSLHFAARVSNEDIIPALQKRGVDFAARDEDGDTPLHWAAQDQHVKAMENLLKANPDPAIINSKNNDGKTPLYCAIDRAIENNKLGTLEVLLDNKADPDIQDNSGKSPMSIAKITSANKRKEWMKTLIEHRNKKWQGNKVVKAGHEEQKGKKDEEDGRSKGGDQEGGRVND</sequence>
<feature type="transmembrane region" description="Helical" evidence="5">
    <location>
        <begin position="326"/>
        <end position="345"/>
    </location>
</feature>
<evidence type="ECO:0000256" key="2">
    <source>
        <dbReference type="ARBA" id="ARBA00023043"/>
    </source>
</evidence>
<dbReference type="SUPFAM" id="SSF48403">
    <property type="entry name" value="Ankyrin repeat"/>
    <property type="match status" value="1"/>
</dbReference>
<dbReference type="PANTHER" id="PTHR24189">
    <property type="entry name" value="MYOTROPHIN"/>
    <property type="match status" value="1"/>
</dbReference>
<evidence type="ECO:0000256" key="3">
    <source>
        <dbReference type="PROSITE-ProRule" id="PRU00023"/>
    </source>
</evidence>